<gene>
    <name evidence="2" type="ORF">SEMRO_1251_G256210.1</name>
</gene>
<dbReference type="EMBL" id="CAICTM010001249">
    <property type="protein sequence ID" value="CAB9521940.1"/>
    <property type="molecule type" value="Genomic_DNA"/>
</dbReference>
<keyword evidence="3" id="KW-1185">Reference proteome</keyword>
<feature type="compositionally biased region" description="Basic and acidic residues" evidence="1">
    <location>
        <begin position="225"/>
        <end position="237"/>
    </location>
</feature>
<feature type="compositionally biased region" description="Low complexity" evidence="1">
    <location>
        <begin position="62"/>
        <end position="73"/>
    </location>
</feature>
<evidence type="ECO:0000313" key="3">
    <source>
        <dbReference type="Proteomes" id="UP001153069"/>
    </source>
</evidence>
<comment type="caution">
    <text evidence="2">The sequence shown here is derived from an EMBL/GenBank/DDBJ whole genome shotgun (WGS) entry which is preliminary data.</text>
</comment>
<feature type="compositionally biased region" description="Polar residues" evidence="1">
    <location>
        <begin position="296"/>
        <end position="308"/>
    </location>
</feature>
<feature type="region of interest" description="Disordered" evidence="1">
    <location>
        <begin position="497"/>
        <end position="551"/>
    </location>
</feature>
<feature type="region of interest" description="Disordered" evidence="1">
    <location>
        <begin position="291"/>
        <end position="316"/>
    </location>
</feature>
<feature type="compositionally biased region" description="Acidic residues" evidence="1">
    <location>
        <begin position="215"/>
        <end position="224"/>
    </location>
</feature>
<organism evidence="2 3">
    <name type="scientific">Seminavis robusta</name>
    <dbReference type="NCBI Taxonomy" id="568900"/>
    <lineage>
        <taxon>Eukaryota</taxon>
        <taxon>Sar</taxon>
        <taxon>Stramenopiles</taxon>
        <taxon>Ochrophyta</taxon>
        <taxon>Bacillariophyta</taxon>
        <taxon>Bacillariophyceae</taxon>
        <taxon>Bacillariophycidae</taxon>
        <taxon>Naviculales</taxon>
        <taxon>Naviculaceae</taxon>
        <taxon>Seminavis</taxon>
    </lineage>
</organism>
<feature type="region of interest" description="Disordered" evidence="1">
    <location>
        <begin position="373"/>
        <end position="458"/>
    </location>
</feature>
<dbReference type="Proteomes" id="UP001153069">
    <property type="component" value="Unassembled WGS sequence"/>
</dbReference>
<feature type="compositionally biased region" description="Polar residues" evidence="1">
    <location>
        <begin position="1"/>
        <end position="10"/>
    </location>
</feature>
<evidence type="ECO:0000313" key="2">
    <source>
        <dbReference type="EMBL" id="CAB9521940.1"/>
    </source>
</evidence>
<protein>
    <submittedName>
        <fullName evidence="2">Uncharacterized protein</fullName>
    </submittedName>
</protein>
<accession>A0A9N8EKC9</accession>
<feature type="compositionally biased region" description="Low complexity" evidence="1">
    <location>
        <begin position="86"/>
        <end position="98"/>
    </location>
</feature>
<feature type="compositionally biased region" description="Basic and acidic residues" evidence="1">
    <location>
        <begin position="99"/>
        <end position="110"/>
    </location>
</feature>
<dbReference type="AlphaFoldDB" id="A0A9N8EKC9"/>
<proteinExistence type="predicted"/>
<feature type="compositionally biased region" description="Low complexity" evidence="1">
    <location>
        <begin position="501"/>
        <end position="530"/>
    </location>
</feature>
<reference evidence="2" key="1">
    <citation type="submission" date="2020-06" db="EMBL/GenBank/DDBJ databases">
        <authorList>
            <consortium name="Plant Systems Biology data submission"/>
        </authorList>
    </citation>
    <scope>NUCLEOTIDE SEQUENCE</scope>
    <source>
        <strain evidence="2">D6</strain>
    </source>
</reference>
<feature type="region of interest" description="Disordered" evidence="1">
    <location>
        <begin position="210"/>
        <end position="258"/>
    </location>
</feature>
<feature type="compositionally biased region" description="Basic residues" evidence="1">
    <location>
        <begin position="415"/>
        <end position="430"/>
    </location>
</feature>
<feature type="compositionally biased region" description="Basic and acidic residues" evidence="1">
    <location>
        <begin position="137"/>
        <end position="160"/>
    </location>
</feature>
<feature type="region of interest" description="Disordered" evidence="1">
    <location>
        <begin position="1"/>
        <end position="110"/>
    </location>
</feature>
<feature type="region of interest" description="Disordered" evidence="1">
    <location>
        <begin position="125"/>
        <end position="198"/>
    </location>
</feature>
<feature type="compositionally biased region" description="Low complexity" evidence="1">
    <location>
        <begin position="163"/>
        <end position="198"/>
    </location>
</feature>
<name>A0A9N8EKC9_9STRA</name>
<feature type="compositionally biased region" description="Low complexity" evidence="1">
    <location>
        <begin position="249"/>
        <end position="258"/>
    </location>
</feature>
<evidence type="ECO:0000256" key="1">
    <source>
        <dbReference type="SAM" id="MobiDB-lite"/>
    </source>
</evidence>
<sequence>MATTTSQQQHRYQDYTGLPEISQPHNSNSATSNNQSAPSRRRDYLMSQANKHSSRQTMTTVGSSSRGLSADSSGVDRRIRLLDGSNANSNNTNNNNNPRQHEERERQRRAEENAAFVKMLEEESFMLQGGRLPPKNNSKDRVDRSRSTGSGDYDRYRDGRGPAFTNNYNNTFAASTQQGARPAQRYSQRQQQSPQQQAYHPHHLYSPYHHKHQEEEEEEDDEALEDRRSSHHDRDIPLELTIPTNHRNPPQQEQLPQQQQEYSLNMNLDDMRNVNPNGEDRRHPDQLRLMKRQSKSRSLSPGHSPVNNNRRHTPPPAAAIVNEQQEFEPPPNLMSLEEAILNLEMEENGQLPPQHHTPLPPRRDLPHEYDAILTGGKDHRHGQPSPHRQSHRREDNRHYHPSQQEIVAHNGNHYPHPHHPPHHHARHPHHHEQGQPRTTYDQPPARLPAEPPARLQAPVEFVEFPVGWDGREIETTQDDELLDRDEDEYYRRRAAHRLREQQAQQQSLQSLQSQSLQSQSIQSQSRTSRQTPRPGPVRRAQSNVSNDSFLGAAGAGASDMYSQNVALSGRRAPMQMIEVSPGVSMPFRGSEETWEAIALNRIVRTECLGCSIQLYCVEDAELVVCPDCQTMSPAHKTEDPQAKRTGLGLGFKEEQLVQWRNAGP</sequence>
<feature type="compositionally biased region" description="Low complexity" evidence="1">
    <location>
        <begin position="26"/>
        <end position="38"/>
    </location>
</feature>
<feature type="compositionally biased region" description="Polar residues" evidence="1">
    <location>
        <begin position="47"/>
        <end position="61"/>
    </location>
</feature>